<dbReference type="AlphaFoldDB" id="A0A382VCC5"/>
<name>A0A382VCC5_9ZZZZ</name>
<gene>
    <name evidence="1" type="ORF">METZ01_LOCUS396395</name>
</gene>
<organism evidence="1">
    <name type="scientific">marine metagenome</name>
    <dbReference type="NCBI Taxonomy" id="408172"/>
    <lineage>
        <taxon>unclassified sequences</taxon>
        <taxon>metagenomes</taxon>
        <taxon>ecological metagenomes</taxon>
    </lineage>
</organism>
<sequence length="51" mass="6126">MTSVTAPEWQKQKKRRESIKPEFIDFKRYSRFLNPENSSYDFGLKSLIAEK</sequence>
<accession>A0A382VCC5</accession>
<proteinExistence type="predicted"/>
<dbReference type="EMBL" id="UINC01150476">
    <property type="protein sequence ID" value="SVD43541.1"/>
    <property type="molecule type" value="Genomic_DNA"/>
</dbReference>
<evidence type="ECO:0000313" key="1">
    <source>
        <dbReference type="EMBL" id="SVD43541.1"/>
    </source>
</evidence>
<dbReference type="Gene3D" id="3.40.50.2300">
    <property type="match status" value="1"/>
</dbReference>
<reference evidence="1" key="1">
    <citation type="submission" date="2018-05" db="EMBL/GenBank/DDBJ databases">
        <authorList>
            <person name="Lanie J.A."/>
            <person name="Ng W.-L."/>
            <person name="Kazmierczak K.M."/>
            <person name="Andrzejewski T.M."/>
            <person name="Davidsen T.M."/>
            <person name="Wayne K.J."/>
            <person name="Tettelin H."/>
            <person name="Glass J.I."/>
            <person name="Rusch D."/>
            <person name="Podicherti R."/>
            <person name="Tsui H.-C.T."/>
            <person name="Winkler M.E."/>
        </authorList>
    </citation>
    <scope>NUCLEOTIDE SEQUENCE</scope>
</reference>
<protein>
    <submittedName>
        <fullName evidence="1">Uncharacterized protein</fullName>
    </submittedName>
</protein>